<protein>
    <submittedName>
        <fullName evidence="1">Putative ovule protein</fullName>
    </submittedName>
</protein>
<dbReference type="AlphaFoldDB" id="A0A0V0H8U9"/>
<sequence>MTPLGLSLGFYFKLYTKEIEEKLSVRLSSSVGLLLNSHLVGEGMIPHLVIPSPFPLPYPNLFN</sequence>
<evidence type="ECO:0000313" key="1">
    <source>
        <dbReference type="EMBL" id="JAP16850.1"/>
    </source>
</evidence>
<organism evidence="1">
    <name type="scientific">Solanum chacoense</name>
    <name type="common">Chaco potato</name>
    <dbReference type="NCBI Taxonomy" id="4108"/>
    <lineage>
        <taxon>Eukaryota</taxon>
        <taxon>Viridiplantae</taxon>
        <taxon>Streptophyta</taxon>
        <taxon>Embryophyta</taxon>
        <taxon>Tracheophyta</taxon>
        <taxon>Spermatophyta</taxon>
        <taxon>Magnoliopsida</taxon>
        <taxon>eudicotyledons</taxon>
        <taxon>Gunneridae</taxon>
        <taxon>Pentapetalae</taxon>
        <taxon>asterids</taxon>
        <taxon>lamiids</taxon>
        <taxon>Solanales</taxon>
        <taxon>Solanaceae</taxon>
        <taxon>Solanoideae</taxon>
        <taxon>Solaneae</taxon>
        <taxon>Solanum</taxon>
    </lineage>
</organism>
<dbReference type="EMBL" id="GEDG01023302">
    <property type="protein sequence ID" value="JAP16850.1"/>
    <property type="molecule type" value="Transcribed_RNA"/>
</dbReference>
<accession>A0A0V0H8U9</accession>
<proteinExistence type="predicted"/>
<name>A0A0V0H8U9_SOLCH</name>
<reference evidence="1" key="1">
    <citation type="submission" date="2015-12" db="EMBL/GenBank/DDBJ databases">
        <title>Gene expression during late stages of embryo sac development: a critical building block for successful pollen-pistil interactions.</title>
        <authorList>
            <person name="Liu Y."/>
            <person name="Joly V."/>
            <person name="Sabar M."/>
            <person name="Matton D.P."/>
        </authorList>
    </citation>
    <scope>NUCLEOTIDE SEQUENCE</scope>
</reference>